<name>A0A409Y4H4_9AGAR</name>
<dbReference type="InParanoid" id="A0A409Y4H4"/>
<feature type="non-terminal residue" evidence="1">
    <location>
        <position position="1"/>
    </location>
</feature>
<organism evidence="1 2">
    <name type="scientific">Gymnopilus dilepis</name>
    <dbReference type="NCBI Taxonomy" id="231916"/>
    <lineage>
        <taxon>Eukaryota</taxon>
        <taxon>Fungi</taxon>
        <taxon>Dikarya</taxon>
        <taxon>Basidiomycota</taxon>
        <taxon>Agaricomycotina</taxon>
        <taxon>Agaricomycetes</taxon>
        <taxon>Agaricomycetidae</taxon>
        <taxon>Agaricales</taxon>
        <taxon>Agaricineae</taxon>
        <taxon>Hymenogastraceae</taxon>
        <taxon>Gymnopilus</taxon>
    </lineage>
</organism>
<dbReference type="AlphaFoldDB" id="A0A409Y4H4"/>
<sequence>NDIGRGALRALCFVLANPRRRSIVDQPQRAESASASFLELFTAEWVAAYYYALSRNLALDSETTLAIAGANDERPLRLNFIYLGFGDLRQVLRSCIELGSRIVGWVAIGHGGREAYTLTVNGQRRRFGRSVVLCGLFLAWMEGGRVRVVCALIYVVQAFVCRRRPWAFAGRESGYGILIDDAYQDQDQPTAVERAEFEGELGLWRGRCSPGPITPPPRGKLLDWRQCSRLVLPSALNVQVLCNGGAEASKGLIGLIADWIGLVAVLAGGMDEAFGDGTGAMCYTTLHHTPYVVGPALESRPWGWRDFFAFGAR</sequence>
<accession>A0A409Y4H4</accession>
<keyword evidence="2" id="KW-1185">Reference proteome</keyword>
<gene>
    <name evidence="1" type="ORF">CVT26_013056</name>
</gene>
<reference evidence="1 2" key="1">
    <citation type="journal article" date="2018" name="Evol. Lett.">
        <title>Horizontal gene cluster transfer increased hallucinogenic mushroom diversity.</title>
        <authorList>
            <person name="Reynolds H.T."/>
            <person name="Vijayakumar V."/>
            <person name="Gluck-Thaler E."/>
            <person name="Korotkin H.B."/>
            <person name="Matheny P.B."/>
            <person name="Slot J.C."/>
        </authorList>
    </citation>
    <scope>NUCLEOTIDE SEQUENCE [LARGE SCALE GENOMIC DNA]</scope>
    <source>
        <strain evidence="1 2">SRW20</strain>
    </source>
</reference>
<dbReference type="EMBL" id="NHYE01001175">
    <property type="protein sequence ID" value="PPQ97882.1"/>
    <property type="molecule type" value="Genomic_DNA"/>
</dbReference>
<comment type="caution">
    <text evidence="1">The sequence shown here is derived from an EMBL/GenBank/DDBJ whole genome shotgun (WGS) entry which is preliminary data.</text>
</comment>
<protein>
    <submittedName>
        <fullName evidence="1">Uncharacterized protein</fullName>
    </submittedName>
</protein>
<evidence type="ECO:0000313" key="2">
    <source>
        <dbReference type="Proteomes" id="UP000284706"/>
    </source>
</evidence>
<evidence type="ECO:0000313" key="1">
    <source>
        <dbReference type="EMBL" id="PPQ97882.1"/>
    </source>
</evidence>
<dbReference type="Proteomes" id="UP000284706">
    <property type="component" value="Unassembled WGS sequence"/>
</dbReference>
<proteinExistence type="predicted"/>